<dbReference type="GO" id="GO:0000155">
    <property type="term" value="F:phosphorelay sensor kinase activity"/>
    <property type="evidence" value="ECO:0007669"/>
    <property type="project" value="InterPro"/>
</dbReference>
<keyword evidence="13 14" id="KW-0472">Membrane</keyword>
<dbReference type="InterPro" id="IPR005467">
    <property type="entry name" value="His_kinase_dom"/>
</dbReference>
<keyword evidence="10" id="KW-0067">ATP-binding</keyword>
<keyword evidence="9" id="KW-0418">Kinase</keyword>
<evidence type="ECO:0000256" key="5">
    <source>
        <dbReference type="ARBA" id="ARBA00022553"/>
    </source>
</evidence>
<evidence type="ECO:0000256" key="6">
    <source>
        <dbReference type="ARBA" id="ARBA00022679"/>
    </source>
</evidence>
<dbReference type="PRINTS" id="PR00344">
    <property type="entry name" value="BCTRLSENSOR"/>
</dbReference>
<keyword evidence="12" id="KW-0902">Two-component regulatory system</keyword>
<dbReference type="SMART" id="SM00388">
    <property type="entry name" value="HisKA"/>
    <property type="match status" value="1"/>
</dbReference>
<dbReference type="InterPro" id="IPR003594">
    <property type="entry name" value="HATPase_dom"/>
</dbReference>
<keyword evidence="8" id="KW-0547">Nucleotide-binding</keyword>
<dbReference type="CDD" id="cd06225">
    <property type="entry name" value="HAMP"/>
    <property type="match status" value="1"/>
</dbReference>
<dbReference type="FunFam" id="3.30.565.10:FF:000006">
    <property type="entry name" value="Sensor histidine kinase WalK"/>
    <property type="match status" value="1"/>
</dbReference>
<keyword evidence="7 14" id="KW-0812">Transmembrane</keyword>
<keyword evidence="18" id="KW-1185">Reference proteome</keyword>
<evidence type="ECO:0000259" key="15">
    <source>
        <dbReference type="PROSITE" id="PS50109"/>
    </source>
</evidence>
<dbReference type="InterPro" id="IPR050398">
    <property type="entry name" value="HssS/ArlS-like"/>
</dbReference>
<feature type="transmembrane region" description="Helical" evidence="14">
    <location>
        <begin position="12"/>
        <end position="32"/>
    </location>
</feature>
<evidence type="ECO:0000256" key="3">
    <source>
        <dbReference type="ARBA" id="ARBA00012438"/>
    </source>
</evidence>
<dbReference type="GO" id="GO:0005886">
    <property type="term" value="C:plasma membrane"/>
    <property type="evidence" value="ECO:0007669"/>
    <property type="project" value="UniProtKB-SubCell"/>
</dbReference>
<dbReference type="InterPro" id="IPR036890">
    <property type="entry name" value="HATPase_C_sf"/>
</dbReference>
<feature type="domain" description="Histidine kinase" evidence="15">
    <location>
        <begin position="259"/>
        <end position="478"/>
    </location>
</feature>
<feature type="transmembrane region" description="Helical" evidence="14">
    <location>
        <begin position="166"/>
        <end position="186"/>
    </location>
</feature>
<dbReference type="EC" id="2.7.13.3" evidence="3"/>
<evidence type="ECO:0000256" key="13">
    <source>
        <dbReference type="ARBA" id="ARBA00023136"/>
    </source>
</evidence>
<dbReference type="InterPro" id="IPR003660">
    <property type="entry name" value="HAMP_dom"/>
</dbReference>
<evidence type="ECO:0000256" key="2">
    <source>
        <dbReference type="ARBA" id="ARBA00004651"/>
    </source>
</evidence>
<evidence type="ECO:0000256" key="8">
    <source>
        <dbReference type="ARBA" id="ARBA00022741"/>
    </source>
</evidence>
<organism evidence="17 18">
    <name type="scientific">Clostridium acidisoli DSM 12555</name>
    <dbReference type="NCBI Taxonomy" id="1121291"/>
    <lineage>
        <taxon>Bacteria</taxon>
        <taxon>Bacillati</taxon>
        <taxon>Bacillota</taxon>
        <taxon>Clostridia</taxon>
        <taxon>Eubacteriales</taxon>
        <taxon>Clostridiaceae</taxon>
        <taxon>Clostridium</taxon>
    </lineage>
</organism>
<keyword evidence="4" id="KW-1003">Cell membrane</keyword>
<dbReference type="Pfam" id="PF00512">
    <property type="entry name" value="HisKA"/>
    <property type="match status" value="1"/>
</dbReference>
<evidence type="ECO:0000313" key="17">
    <source>
        <dbReference type="EMBL" id="SMC22629.1"/>
    </source>
</evidence>
<dbReference type="InterPro" id="IPR036097">
    <property type="entry name" value="HisK_dim/P_sf"/>
</dbReference>
<dbReference type="InterPro" id="IPR004358">
    <property type="entry name" value="Sig_transdc_His_kin-like_C"/>
</dbReference>
<accession>A0A1W1XFB5</accession>
<evidence type="ECO:0000256" key="10">
    <source>
        <dbReference type="ARBA" id="ARBA00022840"/>
    </source>
</evidence>
<dbReference type="SUPFAM" id="SSF55874">
    <property type="entry name" value="ATPase domain of HSP90 chaperone/DNA topoisomerase II/histidine kinase"/>
    <property type="match status" value="1"/>
</dbReference>
<dbReference type="Pfam" id="PF02518">
    <property type="entry name" value="HATPase_c"/>
    <property type="match status" value="1"/>
</dbReference>
<dbReference type="Gene3D" id="1.10.287.130">
    <property type="match status" value="1"/>
</dbReference>
<evidence type="ECO:0000313" key="18">
    <source>
        <dbReference type="Proteomes" id="UP000192468"/>
    </source>
</evidence>
<sequence length="484" mass="55241">MKIKKRLVISNTLTVVIPIVITITAAFIFIIISTKALNKDVSYNNFRRLTSIKAEVFDIASGISMGDSHSIEKDQFQKYLEQRLSNLNGKYIIIKNNSVLSTSKSINQFDAYRCADEVKKQAGESMVQIDNTTYIVEVADIKFQDGIVGNVILLAPIGENVDVFEILILVILIVLIISFVIVNIVNSYSLSKKIIKPVEFLKNATTEISRGNLECEINEVGDEEIMELCRDFEVMRIQLKDSIRMRAKYDEDRKMLVSSISHDLKTPITSIKGYVEGILDNVANTEEKREFYLRTIYSKAENIDLMIDDLLLYSKLDLKQIPFNFEKTDIVEYFKYCIYEVKPELEKVNIEVNLENNITDSKYVKIDLERMKRVIMNIIDNSRKYMDKDQGKIDIMLRETNLSIIIEIRDNGIGIDKDKINNIFDRFYRADAARSQTKGSGLGLAIAKQIVEGHKGRIWGISHGNKGTSILISLAKIRNGSKRL</sequence>
<evidence type="ECO:0000256" key="12">
    <source>
        <dbReference type="ARBA" id="ARBA00023012"/>
    </source>
</evidence>
<dbReference type="CDD" id="cd00082">
    <property type="entry name" value="HisKA"/>
    <property type="match status" value="1"/>
</dbReference>
<dbReference type="EMBL" id="FWXH01000004">
    <property type="protein sequence ID" value="SMC22629.1"/>
    <property type="molecule type" value="Genomic_DNA"/>
</dbReference>
<evidence type="ECO:0000256" key="9">
    <source>
        <dbReference type="ARBA" id="ARBA00022777"/>
    </source>
</evidence>
<dbReference type="Gene3D" id="6.10.340.10">
    <property type="match status" value="1"/>
</dbReference>
<dbReference type="SUPFAM" id="SSF158472">
    <property type="entry name" value="HAMP domain-like"/>
    <property type="match status" value="1"/>
</dbReference>
<dbReference type="Gene3D" id="3.30.565.10">
    <property type="entry name" value="Histidine kinase-like ATPase, C-terminal domain"/>
    <property type="match status" value="1"/>
</dbReference>
<dbReference type="SMART" id="SM00387">
    <property type="entry name" value="HATPase_c"/>
    <property type="match status" value="1"/>
</dbReference>
<dbReference type="FunFam" id="1.10.287.130:FF:000001">
    <property type="entry name" value="Two-component sensor histidine kinase"/>
    <property type="match status" value="1"/>
</dbReference>
<evidence type="ECO:0000256" key="14">
    <source>
        <dbReference type="SAM" id="Phobius"/>
    </source>
</evidence>
<protein>
    <recommendedName>
        <fullName evidence="3">histidine kinase</fullName>
        <ecNumber evidence="3">2.7.13.3</ecNumber>
    </recommendedName>
</protein>
<evidence type="ECO:0000259" key="16">
    <source>
        <dbReference type="PROSITE" id="PS50885"/>
    </source>
</evidence>
<reference evidence="17 18" key="1">
    <citation type="submission" date="2017-04" db="EMBL/GenBank/DDBJ databases">
        <authorList>
            <person name="Afonso C.L."/>
            <person name="Miller P.J."/>
            <person name="Scott M.A."/>
            <person name="Spackman E."/>
            <person name="Goraichik I."/>
            <person name="Dimitrov K.M."/>
            <person name="Suarez D.L."/>
            <person name="Swayne D.E."/>
        </authorList>
    </citation>
    <scope>NUCLEOTIDE SEQUENCE [LARGE SCALE GENOMIC DNA]</scope>
    <source>
        <strain evidence="17 18">DSM 12555</strain>
    </source>
</reference>
<dbReference type="GO" id="GO:0005524">
    <property type="term" value="F:ATP binding"/>
    <property type="evidence" value="ECO:0007669"/>
    <property type="project" value="UniProtKB-KW"/>
</dbReference>
<proteinExistence type="predicted"/>
<dbReference type="Proteomes" id="UP000192468">
    <property type="component" value="Unassembled WGS sequence"/>
</dbReference>
<comment type="catalytic activity">
    <reaction evidence="1">
        <text>ATP + protein L-histidine = ADP + protein N-phospho-L-histidine.</text>
        <dbReference type="EC" id="2.7.13.3"/>
    </reaction>
</comment>
<evidence type="ECO:0000256" key="4">
    <source>
        <dbReference type="ARBA" id="ARBA00022475"/>
    </source>
</evidence>
<dbReference type="OrthoDB" id="335833at2"/>
<gene>
    <name evidence="17" type="ORF">SAMN02745134_01658</name>
</gene>
<dbReference type="CDD" id="cd00075">
    <property type="entry name" value="HATPase"/>
    <property type="match status" value="1"/>
</dbReference>
<evidence type="ECO:0000256" key="1">
    <source>
        <dbReference type="ARBA" id="ARBA00000085"/>
    </source>
</evidence>
<dbReference type="SUPFAM" id="SSF47384">
    <property type="entry name" value="Homodimeric domain of signal transducing histidine kinase"/>
    <property type="match status" value="1"/>
</dbReference>
<dbReference type="AlphaFoldDB" id="A0A1W1XFB5"/>
<evidence type="ECO:0000256" key="11">
    <source>
        <dbReference type="ARBA" id="ARBA00022989"/>
    </source>
</evidence>
<name>A0A1W1XFB5_9CLOT</name>
<evidence type="ECO:0000256" key="7">
    <source>
        <dbReference type="ARBA" id="ARBA00022692"/>
    </source>
</evidence>
<dbReference type="PANTHER" id="PTHR45528">
    <property type="entry name" value="SENSOR HISTIDINE KINASE CPXA"/>
    <property type="match status" value="1"/>
</dbReference>
<dbReference type="PANTHER" id="PTHR45528:SF1">
    <property type="entry name" value="SENSOR HISTIDINE KINASE CPXA"/>
    <property type="match status" value="1"/>
</dbReference>
<keyword evidence="11 14" id="KW-1133">Transmembrane helix</keyword>
<dbReference type="SMART" id="SM00304">
    <property type="entry name" value="HAMP"/>
    <property type="match status" value="1"/>
</dbReference>
<keyword evidence="5" id="KW-0597">Phosphoprotein</keyword>
<dbReference type="InterPro" id="IPR003661">
    <property type="entry name" value="HisK_dim/P_dom"/>
</dbReference>
<dbReference type="STRING" id="1121291.SAMN02745134_01658"/>
<dbReference type="PROSITE" id="PS50109">
    <property type="entry name" value="HIS_KIN"/>
    <property type="match status" value="1"/>
</dbReference>
<comment type="subcellular location">
    <subcellularLocation>
        <location evidence="2">Cell membrane</location>
        <topology evidence="2">Multi-pass membrane protein</topology>
    </subcellularLocation>
</comment>
<keyword evidence="6" id="KW-0808">Transferase</keyword>
<dbReference type="PROSITE" id="PS50885">
    <property type="entry name" value="HAMP"/>
    <property type="match status" value="1"/>
</dbReference>
<feature type="domain" description="HAMP" evidence="16">
    <location>
        <begin position="192"/>
        <end position="244"/>
    </location>
</feature>
<dbReference type="RefSeq" id="WP_084115145.1">
    <property type="nucleotide sequence ID" value="NZ_FWXH01000004.1"/>
</dbReference>